<organism evidence="5 6">
    <name type="scientific">Lujinxingia sediminis</name>
    <dbReference type="NCBI Taxonomy" id="2480984"/>
    <lineage>
        <taxon>Bacteria</taxon>
        <taxon>Deltaproteobacteria</taxon>
        <taxon>Bradymonadales</taxon>
        <taxon>Lujinxingiaceae</taxon>
        <taxon>Lujinxingia</taxon>
    </lineage>
</organism>
<gene>
    <name evidence="5" type="ORF">EA187_08035</name>
</gene>
<dbReference type="EMBL" id="SADD01000003">
    <property type="protein sequence ID" value="RVU45706.1"/>
    <property type="molecule type" value="Genomic_DNA"/>
</dbReference>
<evidence type="ECO:0000313" key="5">
    <source>
        <dbReference type="EMBL" id="RVU45706.1"/>
    </source>
</evidence>
<feature type="compositionally biased region" description="Low complexity" evidence="1">
    <location>
        <begin position="29"/>
        <end position="56"/>
    </location>
</feature>
<sequence length="581" mass="59475">MKFGTKQGIRLLICAMFAAGAVACGGEVEQGATGPEGPAGEQGPQGEPGEDGAPGADGEDGEDGQDGEDGVDGLNSLIATEAIEPGAVCANGGVAISTGVDANANGTLDEDEIASTENVCNGVDGSLLCDEALAISGITGLDQRLFAGYASDPITVETNGDGALNLSFIGQGAEFDASAGDGTFTITPDDIIEEGESLQFALIANGECGTAVTNFIIDAVEAPVANIRLVHLFEGAGEVDVALTGTTDALATIDFASAEGPLEVDPGNYSFDLIAEDTVAGTTDPADFALGGSYTVVAYSNAGALDFMLLEDDVVSPLADDTFRLRAIHAADGVGNVAINAGADEASAAEIVADLAFGAATDATDVATGVGFVQIDSAGTLFDYVGFSATTFADGAIANAFAFMMGGEPHIFVQQLSEAGNDAILIPGLETLPVSIGADVLNATVRTGGSAEWYVTDETVSAGDFSATSGDIGHSQTSWIEVTFEATEPGVFAFDWSVSSEPEGYSFYDGLVFCDTEGESCSHSSGFIERISDEIDWTNVTYEIETAGSYTFTWLYRKDISGSDGQDRGWIDNLTFTPGLP</sequence>
<feature type="domain" description="DUF4397" evidence="3">
    <location>
        <begin position="225"/>
        <end position="339"/>
    </location>
</feature>
<evidence type="ECO:0000259" key="3">
    <source>
        <dbReference type="Pfam" id="PF14344"/>
    </source>
</evidence>
<evidence type="ECO:0000259" key="4">
    <source>
        <dbReference type="Pfam" id="PF23657"/>
    </source>
</evidence>
<evidence type="ECO:0000256" key="1">
    <source>
        <dbReference type="SAM" id="MobiDB-lite"/>
    </source>
</evidence>
<reference evidence="5 6" key="1">
    <citation type="submission" date="2019-01" db="EMBL/GenBank/DDBJ databases">
        <title>Lujinxingia litoralis gen. nov., sp. nov. and Lujinxingia sediminis gen. nov., sp. nov., new members in the order Bradymonadales, isolated from coastal sediment.</title>
        <authorList>
            <person name="Li C.-M."/>
        </authorList>
    </citation>
    <scope>NUCLEOTIDE SEQUENCE [LARGE SCALE GENOMIC DNA]</scope>
    <source>
        <strain evidence="5 6">SEH01</strain>
    </source>
</reference>
<dbReference type="Pfam" id="PF14344">
    <property type="entry name" value="DUF4397"/>
    <property type="match status" value="1"/>
</dbReference>
<keyword evidence="2" id="KW-0732">Signal</keyword>
<feature type="compositionally biased region" description="Acidic residues" evidence="1">
    <location>
        <begin position="57"/>
        <end position="71"/>
    </location>
</feature>
<dbReference type="InterPro" id="IPR025510">
    <property type="entry name" value="DUF4397"/>
</dbReference>
<evidence type="ECO:0000313" key="6">
    <source>
        <dbReference type="Proteomes" id="UP000282926"/>
    </source>
</evidence>
<dbReference type="PROSITE" id="PS51257">
    <property type="entry name" value="PROKAR_LIPOPROTEIN"/>
    <property type="match status" value="1"/>
</dbReference>
<accession>A0ABY0CUX4</accession>
<comment type="caution">
    <text evidence="5">The sequence shown here is derived from an EMBL/GenBank/DDBJ whole genome shotgun (WGS) entry which is preliminary data.</text>
</comment>
<feature type="domain" description="DUF7151" evidence="4">
    <location>
        <begin position="75"/>
        <end position="120"/>
    </location>
</feature>
<protein>
    <submittedName>
        <fullName evidence="5">DUF4397 domain-containing protein</fullName>
    </submittedName>
</protein>
<feature type="chain" id="PRO_5047271304" evidence="2">
    <location>
        <begin position="24"/>
        <end position="581"/>
    </location>
</feature>
<dbReference type="Pfam" id="PF23657">
    <property type="entry name" value="DUF7151"/>
    <property type="match status" value="1"/>
</dbReference>
<dbReference type="RefSeq" id="WP_127779908.1">
    <property type="nucleotide sequence ID" value="NZ_SADD01000003.1"/>
</dbReference>
<proteinExistence type="predicted"/>
<keyword evidence="6" id="KW-1185">Reference proteome</keyword>
<feature type="region of interest" description="Disordered" evidence="1">
    <location>
        <begin position="29"/>
        <end position="73"/>
    </location>
</feature>
<dbReference type="InterPro" id="IPR008160">
    <property type="entry name" value="Collagen"/>
</dbReference>
<dbReference type="Pfam" id="PF01391">
    <property type="entry name" value="Collagen"/>
    <property type="match status" value="1"/>
</dbReference>
<feature type="signal peptide" evidence="2">
    <location>
        <begin position="1"/>
        <end position="23"/>
    </location>
</feature>
<dbReference type="Proteomes" id="UP000282926">
    <property type="component" value="Unassembled WGS sequence"/>
</dbReference>
<name>A0ABY0CUX4_9DELT</name>
<dbReference type="InterPro" id="IPR055575">
    <property type="entry name" value="DUF7151"/>
</dbReference>
<evidence type="ECO:0000256" key="2">
    <source>
        <dbReference type="SAM" id="SignalP"/>
    </source>
</evidence>